<proteinExistence type="inferred from homology"/>
<comment type="subcellular location">
    <subcellularLocation>
        <location evidence="1 10">Cell membrane</location>
        <topology evidence="1 10">Single-pass membrane protein</topology>
    </subcellularLocation>
</comment>
<organism evidence="12 13">
    <name type="scientific">Rouxiella badensis</name>
    <dbReference type="NCBI Taxonomy" id="1646377"/>
    <lineage>
        <taxon>Bacteria</taxon>
        <taxon>Pseudomonadati</taxon>
        <taxon>Pseudomonadota</taxon>
        <taxon>Gammaproteobacteria</taxon>
        <taxon>Enterobacterales</taxon>
        <taxon>Yersiniaceae</taxon>
        <taxon>Rouxiella</taxon>
    </lineage>
</organism>
<keyword evidence="4" id="KW-0997">Cell inner membrane</keyword>
<evidence type="ECO:0000256" key="9">
    <source>
        <dbReference type="ARBA" id="ARBA00023136"/>
    </source>
</evidence>
<reference evidence="12 13" key="1">
    <citation type="journal article" date="2017" name="Int. J. Syst. Evol. Microbiol.">
        <title>Rouxiella badensis sp. nov. and Rouxiella silvae sp. nov. isolated from peat bog soil in Germany and emendation of the genus description.</title>
        <authorList>
            <person name="Le Fleche-Mateos A."/>
            <person name="Kugler J.H."/>
            <person name="Hansen S.H."/>
            <person name="Syldatk C."/>
            <person name="Hausmann R."/>
            <person name="Lomprez F."/>
            <person name="Vandenbogaert M."/>
            <person name="Manuguerra J.C."/>
            <person name="Grimont P.A."/>
        </authorList>
    </citation>
    <scope>NUCLEOTIDE SEQUENCE [LARGE SCALE GENOMIC DNA]</scope>
    <source>
        <strain evidence="12 13">DSM 100043</strain>
    </source>
</reference>
<dbReference type="HAMAP" id="MF_00236">
    <property type="entry name" value="TatA_E"/>
    <property type="match status" value="1"/>
</dbReference>
<dbReference type="PANTHER" id="PTHR42982:SF1">
    <property type="entry name" value="SEC-INDEPENDENT PROTEIN TRANSLOCASE PROTEIN TATA"/>
    <property type="match status" value="1"/>
</dbReference>
<dbReference type="NCBIfam" id="TIGR01411">
    <property type="entry name" value="tatAE"/>
    <property type="match status" value="1"/>
</dbReference>
<dbReference type="GO" id="GO:0043953">
    <property type="term" value="P:protein transport by the Tat complex"/>
    <property type="evidence" value="ECO:0007669"/>
    <property type="project" value="UniProtKB-UniRule"/>
</dbReference>
<evidence type="ECO:0000256" key="5">
    <source>
        <dbReference type="ARBA" id="ARBA00022692"/>
    </source>
</evidence>
<evidence type="ECO:0000256" key="6">
    <source>
        <dbReference type="ARBA" id="ARBA00022927"/>
    </source>
</evidence>
<feature type="compositionally biased region" description="Basic and acidic residues" evidence="11">
    <location>
        <begin position="74"/>
        <end position="89"/>
    </location>
</feature>
<dbReference type="GO" id="GO:0008320">
    <property type="term" value="F:protein transmembrane transporter activity"/>
    <property type="evidence" value="ECO:0007669"/>
    <property type="project" value="UniProtKB-UniRule"/>
</dbReference>
<gene>
    <name evidence="10" type="primary">tatA</name>
    <name evidence="12" type="ORF">BS640_10510</name>
</gene>
<name>A0A1X0WFV7_9GAMM</name>
<dbReference type="Proteomes" id="UP000192536">
    <property type="component" value="Unassembled WGS sequence"/>
</dbReference>
<keyword evidence="9 10" id="KW-0472">Membrane</keyword>
<dbReference type="GO" id="GO:0033281">
    <property type="term" value="C:TAT protein transport complex"/>
    <property type="evidence" value="ECO:0007669"/>
    <property type="project" value="UniProtKB-UniRule"/>
</dbReference>
<evidence type="ECO:0000313" key="13">
    <source>
        <dbReference type="Proteomes" id="UP000192536"/>
    </source>
</evidence>
<comment type="function">
    <text evidence="10">Part of the twin-arginine translocation (Tat) system that transports large folded proteins containing a characteristic twin-arginine motif in their signal peptide across membranes. TatA could form the protein-conducting channel of the Tat system.</text>
</comment>
<comment type="caution">
    <text evidence="12">The sequence shown here is derived from an EMBL/GenBank/DDBJ whole genome shotgun (WGS) entry which is preliminary data.</text>
</comment>
<accession>A0A1X0WFV7</accession>
<dbReference type="Gene3D" id="1.20.5.3310">
    <property type="match status" value="1"/>
</dbReference>
<keyword evidence="3 10" id="KW-1003">Cell membrane</keyword>
<dbReference type="InterPro" id="IPR003369">
    <property type="entry name" value="TatA/B/E"/>
</dbReference>
<dbReference type="GeneID" id="93567930"/>
<dbReference type="GO" id="GO:0065002">
    <property type="term" value="P:intracellular protein transmembrane transport"/>
    <property type="evidence" value="ECO:0007669"/>
    <property type="project" value="UniProtKB-ARBA"/>
</dbReference>
<keyword evidence="13" id="KW-1185">Reference proteome</keyword>
<keyword evidence="2 10" id="KW-0813">Transport</keyword>
<evidence type="ECO:0000256" key="8">
    <source>
        <dbReference type="ARBA" id="ARBA00023010"/>
    </source>
</evidence>
<dbReference type="AlphaFoldDB" id="A0A1X0WFV7"/>
<protein>
    <recommendedName>
        <fullName evidence="10">Sec-independent protein translocase protein TatA</fullName>
    </recommendedName>
</protein>
<evidence type="ECO:0000256" key="1">
    <source>
        <dbReference type="ARBA" id="ARBA00004162"/>
    </source>
</evidence>
<dbReference type="STRING" id="1646377.BS640_10510"/>
<evidence type="ECO:0000256" key="10">
    <source>
        <dbReference type="HAMAP-Rule" id="MF_00236"/>
    </source>
</evidence>
<evidence type="ECO:0000256" key="7">
    <source>
        <dbReference type="ARBA" id="ARBA00022989"/>
    </source>
</evidence>
<dbReference type="FunFam" id="1.20.5.3310:FF:000001">
    <property type="entry name" value="Probable Sec-independent protein translocase protein TatE"/>
    <property type="match status" value="1"/>
</dbReference>
<dbReference type="PANTHER" id="PTHR42982">
    <property type="entry name" value="SEC-INDEPENDENT PROTEIN TRANSLOCASE PROTEIN TATA"/>
    <property type="match status" value="1"/>
</dbReference>
<sequence>MGAFSLTHWLVIAVIVVLLFGTKKLRGLGSDLGASIKGFKKAMNDEDTTKTHKDTEINGSDADFSAKSINSSKPETKAEETKSQNKEQV</sequence>
<feature type="region of interest" description="Disordered" evidence="11">
    <location>
        <begin position="43"/>
        <end position="89"/>
    </location>
</feature>
<evidence type="ECO:0000256" key="3">
    <source>
        <dbReference type="ARBA" id="ARBA00022475"/>
    </source>
</evidence>
<comment type="similarity">
    <text evidence="10">Belongs to the TatA/E family.</text>
</comment>
<comment type="subunit">
    <text evidence="10">The Tat system comprises two distinct complexes: a TatABC complex, containing multiple copies of TatA, TatB and TatC subunits, and a separate TatA complex, containing only TatA subunits. Substrates initially bind to the TatABC complex, which probably triggers association of the separate TatA complex to form the active translocon.</text>
</comment>
<keyword evidence="8 10" id="KW-0811">Translocation</keyword>
<dbReference type="RefSeq" id="WP_017492557.1">
    <property type="nucleotide sequence ID" value="NZ_CAUQAZ010000037.1"/>
</dbReference>
<keyword evidence="5 10" id="KW-0812">Transmembrane</keyword>
<keyword evidence="7 10" id="KW-1133">Transmembrane helix</keyword>
<evidence type="ECO:0000256" key="11">
    <source>
        <dbReference type="SAM" id="MobiDB-lite"/>
    </source>
</evidence>
<feature type="transmembrane region" description="Helical" evidence="10">
    <location>
        <begin position="6"/>
        <end position="22"/>
    </location>
</feature>
<dbReference type="InterPro" id="IPR006312">
    <property type="entry name" value="TatA/E"/>
</dbReference>
<evidence type="ECO:0000256" key="2">
    <source>
        <dbReference type="ARBA" id="ARBA00022448"/>
    </source>
</evidence>
<dbReference type="NCBIfam" id="NF002813">
    <property type="entry name" value="PRK02958.1"/>
    <property type="match status" value="1"/>
</dbReference>
<feature type="compositionally biased region" description="Basic and acidic residues" evidence="11">
    <location>
        <begin position="43"/>
        <end position="56"/>
    </location>
</feature>
<evidence type="ECO:0000313" key="12">
    <source>
        <dbReference type="EMBL" id="ORJ25621.1"/>
    </source>
</evidence>
<dbReference type="Pfam" id="PF02416">
    <property type="entry name" value="TatA_B_E"/>
    <property type="match status" value="1"/>
</dbReference>
<evidence type="ECO:0000256" key="4">
    <source>
        <dbReference type="ARBA" id="ARBA00022519"/>
    </source>
</evidence>
<keyword evidence="6 10" id="KW-0653">Protein transport</keyword>
<dbReference type="EMBL" id="MRWE01000014">
    <property type="protein sequence ID" value="ORJ25621.1"/>
    <property type="molecule type" value="Genomic_DNA"/>
</dbReference>